<dbReference type="RefSeq" id="WP_183419032.1">
    <property type="nucleotide sequence ID" value="NZ_JACHXY010000001.1"/>
</dbReference>
<gene>
    <name evidence="5" type="ORF">FHS07_001332</name>
</gene>
<comment type="caution">
    <text evidence="5">The sequence shown here is derived from an EMBL/GenBank/DDBJ whole genome shotgun (WGS) entry which is preliminary data.</text>
</comment>
<comment type="similarity">
    <text evidence="1">Belongs to the class-III pyridoxal-phosphate-dependent aminotransferase family.</text>
</comment>
<dbReference type="EMBL" id="JACHXY010000001">
    <property type="protein sequence ID" value="MBB3157648.1"/>
    <property type="molecule type" value="Genomic_DNA"/>
</dbReference>
<dbReference type="GO" id="GO:0030170">
    <property type="term" value="F:pyridoxal phosphate binding"/>
    <property type="evidence" value="ECO:0007669"/>
    <property type="project" value="InterPro"/>
</dbReference>
<dbReference type="InterPro" id="IPR005814">
    <property type="entry name" value="Aminotrans_3"/>
</dbReference>
<feature type="compositionally biased region" description="Low complexity" evidence="3">
    <location>
        <begin position="387"/>
        <end position="396"/>
    </location>
</feature>
<dbReference type="InterPro" id="IPR002575">
    <property type="entry name" value="Aminoglycoside_PTrfase"/>
</dbReference>
<dbReference type="Proteomes" id="UP000543579">
    <property type="component" value="Unassembled WGS sequence"/>
</dbReference>
<evidence type="ECO:0000256" key="3">
    <source>
        <dbReference type="SAM" id="MobiDB-lite"/>
    </source>
</evidence>
<dbReference type="PANTHER" id="PTHR45688">
    <property type="match status" value="1"/>
</dbReference>
<dbReference type="AlphaFoldDB" id="A0A7W5CH84"/>
<proteinExistence type="inferred from homology"/>
<dbReference type="InterPro" id="IPR015421">
    <property type="entry name" value="PyrdxlP-dep_Trfase_major"/>
</dbReference>
<dbReference type="Pfam" id="PF00202">
    <property type="entry name" value="Aminotran_3"/>
    <property type="match status" value="1"/>
</dbReference>
<evidence type="ECO:0000313" key="5">
    <source>
        <dbReference type="EMBL" id="MBB3157648.1"/>
    </source>
</evidence>
<dbReference type="InterPro" id="IPR015422">
    <property type="entry name" value="PyrdxlP-dep_Trfase_small"/>
</dbReference>
<accession>A0A7W5CH84</accession>
<dbReference type="SUPFAM" id="SSF53383">
    <property type="entry name" value="PLP-dependent transferases"/>
    <property type="match status" value="1"/>
</dbReference>
<dbReference type="Pfam" id="PF01636">
    <property type="entry name" value="APH"/>
    <property type="match status" value="1"/>
</dbReference>
<name>A0A7W5CH84_9MICO</name>
<evidence type="ECO:0000256" key="1">
    <source>
        <dbReference type="ARBA" id="ARBA00008954"/>
    </source>
</evidence>
<keyword evidence="2" id="KW-0663">Pyridoxal phosphate</keyword>
<evidence type="ECO:0000256" key="2">
    <source>
        <dbReference type="ARBA" id="ARBA00022898"/>
    </source>
</evidence>
<organism evidence="5 6">
    <name type="scientific">Microbacterium proteolyticum</name>
    <dbReference type="NCBI Taxonomy" id="1572644"/>
    <lineage>
        <taxon>Bacteria</taxon>
        <taxon>Bacillati</taxon>
        <taxon>Actinomycetota</taxon>
        <taxon>Actinomycetes</taxon>
        <taxon>Micrococcales</taxon>
        <taxon>Microbacteriaceae</taxon>
        <taxon>Microbacterium</taxon>
    </lineage>
</organism>
<feature type="compositionally biased region" description="Basic and acidic residues" evidence="3">
    <location>
        <begin position="377"/>
        <end position="386"/>
    </location>
</feature>
<keyword evidence="5" id="KW-0032">Aminotransferase</keyword>
<feature type="domain" description="Aminoglycoside phosphotransferase" evidence="4">
    <location>
        <begin position="38"/>
        <end position="265"/>
    </location>
</feature>
<feature type="region of interest" description="Disordered" evidence="3">
    <location>
        <begin position="377"/>
        <end position="399"/>
    </location>
</feature>
<dbReference type="InterPro" id="IPR015424">
    <property type="entry name" value="PyrdxlP-dep_Trfase"/>
</dbReference>
<sequence>MSDSTPFLLRRPDVDDALAGELAAMHWGAAGAVHELGSQQDRNFALTGGGGAPSLLLKIHHPSTTAQEIDLQVVVARHLVAAGVPTPVTLPAQDGATTVAVTDREGAGATARALELVDGRSLADAPEFDGAIAEELGRFAGRTVAALAPFAHPAAERGIQWEMRRAFEVVETLVDELPVDRRDASLGAAREAAARVDAVAASLPLQVIHGDLTADNVLRGAGGGLSLVDLGDVGRSWRVAEIAILAADVLGRTQSIAQVGRAVRGFVSEVDLTDDELDVLWPMVVLRGAVLAVSGASQLRIDADNDYARERFAHELSVHDLSAGVAHDVVTSQLRLAAGRPHRRGTAYVPLVDGLADAAIVDLGIDSPALDEGRWRDAEAEDRAARDAAAARAGDAPGSGTRAVAVARFGEARLTRVPWDVAAPTAARARFVELWAPAGATVRAPFAGRVVSFPDAVELDDRGVVLRVEGLASIPPVSEVRAGDELGAVSADGARLRVSRRVAGAEADDAFVGPTGEFETDGALDPSPILGVEPVRDPVIVLRETRAARDRAMGGASERYYVSPPQIERGWDTRLIDARGRAYLDMVNNVTAIGHCHPAFVRRVSRQLGLLNTNSRFLFDAYARYTERLLAHFPRDRFDTVLPVNSGSEAVDLALRLAQLSTGRRDVIALREGYHGWTMGADAVTTSAFDNPAALQSRPEWVHLADAPNPYRGAHRGGDSGAAYAEQVAELASRLTREGRAPAAFISEPVLGNAGGVVPPPGYLPAAYDAIRAHGGLAIADEVQVGLGRLGSTFWGWEMLGAVPDIVTVAKAAGNAYPVGAVVTRREIVEALREEGMFFSSAGGAPAGAVAGVAVLDVIADEDLQGNALRVGAYLRNALETLAERHPLIGTIHGSGLYLGIELVRDGLDPAVAETAEICERLLEEGVIMQPTSERSNVLKVKPPMTLTRDDADTFVAALDRVLRRVRR</sequence>
<dbReference type="NCBIfam" id="NF004800">
    <property type="entry name" value="PRK06149.1"/>
    <property type="match status" value="1"/>
</dbReference>
<dbReference type="InterPro" id="IPR011009">
    <property type="entry name" value="Kinase-like_dom_sf"/>
</dbReference>
<dbReference type="SUPFAM" id="SSF56112">
    <property type="entry name" value="Protein kinase-like (PK-like)"/>
    <property type="match status" value="1"/>
</dbReference>
<evidence type="ECO:0000313" key="6">
    <source>
        <dbReference type="Proteomes" id="UP000543579"/>
    </source>
</evidence>
<dbReference type="Gene3D" id="3.90.1200.10">
    <property type="match status" value="1"/>
</dbReference>
<dbReference type="PANTHER" id="PTHR45688:SF13">
    <property type="entry name" value="ALANINE--GLYOXYLATE AMINOTRANSFERASE 2-LIKE"/>
    <property type="match status" value="1"/>
</dbReference>
<dbReference type="Gene3D" id="3.40.640.10">
    <property type="entry name" value="Type I PLP-dependent aspartate aminotransferase-like (Major domain)"/>
    <property type="match status" value="1"/>
</dbReference>
<reference evidence="5 6" key="1">
    <citation type="submission" date="2020-08" db="EMBL/GenBank/DDBJ databases">
        <title>Genomic Encyclopedia of Type Strains, Phase III (KMG-III): the genomes of soil and plant-associated and newly described type strains.</title>
        <authorList>
            <person name="Whitman W."/>
        </authorList>
    </citation>
    <scope>NUCLEOTIDE SEQUENCE [LARGE SCALE GENOMIC DNA]</scope>
    <source>
        <strain evidence="5 6">CECT 8356</strain>
    </source>
</reference>
<protein>
    <submittedName>
        <fullName evidence="5">4-aminobutyrate aminotransferase-like enzyme/Ser/Thr protein kinase RdoA (MazF antagonist)</fullName>
    </submittedName>
</protein>
<evidence type="ECO:0000259" key="4">
    <source>
        <dbReference type="Pfam" id="PF01636"/>
    </source>
</evidence>
<keyword evidence="5" id="KW-0418">Kinase</keyword>
<dbReference type="Gene3D" id="3.90.1150.10">
    <property type="entry name" value="Aspartate Aminotransferase, domain 1"/>
    <property type="match status" value="1"/>
</dbReference>
<keyword evidence="5" id="KW-0808">Transferase</keyword>
<dbReference type="CDD" id="cd00610">
    <property type="entry name" value="OAT_like"/>
    <property type="match status" value="1"/>
</dbReference>
<dbReference type="GO" id="GO:0008483">
    <property type="term" value="F:transaminase activity"/>
    <property type="evidence" value="ECO:0007669"/>
    <property type="project" value="UniProtKB-KW"/>
</dbReference>
<dbReference type="GO" id="GO:0016301">
    <property type="term" value="F:kinase activity"/>
    <property type="evidence" value="ECO:0007669"/>
    <property type="project" value="UniProtKB-KW"/>
</dbReference>